<dbReference type="OrthoDB" id="6267667at2"/>
<dbReference type="KEGG" id="svo:SVI_4261"/>
<dbReference type="HOGENOM" id="CLU_1936685_0_0_6"/>
<keyword evidence="2" id="KW-1185">Reference proteome</keyword>
<evidence type="ECO:0000313" key="1">
    <source>
        <dbReference type="EMBL" id="BAJ04232.1"/>
    </source>
</evidence>
<organism evidence="1 2">
    <name type="scientific">Shewanella violacea (strain JCM 10179 / CIP 106290 / LMG 19151 / DSS12)</name>
    <dbReference type="NCBI Taxonomy" id="637905"/>
    <lineage>
        <taxon>Bacteria</taxon>
        <taxon>Pseudomonadati</taxon>
        <taxon>Pseudomonadota</taxon>
        <taxon>Gammaproteobacteria</taxon>
        <taxon>Alteromonadales</taxon>
        <taxon>Shewanellaceae</taxon>
        <taxon>Shewanella</taxon>
    </lineage>
</organism>
<dbReference type="EMBL" id="AP011177">
    <property type="protein sequence ID" value="BAJ04232.1"/>
    <property type="molecule type" value="Genomic_DNA"/>
</dbReference>
<dbReference type="AlphaFoldDB" id="D4ZF68"/>
<dbReference type="RefSeq" id="WP_013053515.1">
    <property type="nucleotide sequence ID" value="NC_014012.1"/>
</dbReference>
<reference evidence="2" key="1">
    <citation type="journal article" date="2010" name="Mol. Biosyst.">
        <title>Complete genome sequence and comparative analysis of Shewanella violacea, a psychrophilic and piezophilic bacterium from deep sea floor sediments.</title>
        <authorList>
            <person name="Aono E."/>
            <person name="Baba T."/>
            <person name="Ara T."/>
            <person name="Nishi T."/>
            <person name="Nakamichi T."/>
            <person name="Inamoto E."/>
            <person name="Toyonaga H."/>
            <person name="Hasegawa M."/>
            <person name="Takai Y."/>
            <person name="Okumura Y."/>
            <person name="Baba M."/>
            <person name="Tomita M."/>
            <person name="Kato C."/>
            <person name="Oshima T."/>
            <person name="Nakasone K."/>
            <person name="Mori H."/>
        </authorList>
    </citation>
    <scope>NUCLEOTIDE SEQUENCE [LARGE SCALE GENOMIC DNA]</scope>
    <source>
        <strain evidence="2">JCM 10179 / CIP 106290 / LMG 19151 / DSS12</strain>
    </source>
</reference>
<dbReference type="Proteomes" id="UP000002350">
    <property type="component" value="Chromosome"/>
</dbReference>
<name>D4ZF68_SHEVD</name>
<gene>
    <name evidence="1" type="ordered locus">SVI_4261</name>
</gene>
<accession>D4ZF68</accession>
<evidence type="ECO:0008006" key="3">
    <source>
        <dbReference type="Google" id="ProtNLM"/>
    </source>
</evidence>
<dbReference type="PROSITE" id="PS51257">
    <property type="entry name" value="PROKAR_LIPOPROTEIN"/>
    <property type="match status" value="1"/>
</dbReference>
<proteinExistence type="predicted"/>
<dbReference type="eggNOG" id="ENOG5031EMB">
    <property type="taxonomic scope" value="Bacteria"/>
</dbReference>
<sequence>MRRLLSLTHFISAMPTMLGIFFLAILTSCSSIPEDFADNKAENNIESSNSTSSNSHSVDLANEKKRIISCGAMPPIKDRSKLKLSLINTGIITSEMSPEEADEKVAEFIRKKQQGFNNCHKFKPEGTKPL</sequence>
<evidence type="ECO:0000313" key="2">
    <source>
        <dbReference type="Proteomes" id="UP000002350"/>
    </source>
</evidence>
<protein>
    <recommendedName>
        <fullName evidence="3">Lipoprotein</fullName>
    </recommendedName>
</protein>